<comment type="caution">
    <text evidence="9">The sequence shown here is derived from an EMBL/GenBank/DDBJ whole genome shotgun (WGS) entry which is preliminary data.</text>
</comment>
<dbReference type="Pfam" id="PF22642">
    <property type="entry name" value="MinC_N_1"/>
    <property type="match status" value="1"/>
</dbReference>
<evidence type="ECO:0000313" key="9">
    <source>
        <dbReference type="EMBL" id="MRG88223.1"/>
    </source>
</evidence>
<dbReference type="PANTHER" id="PTHR34108:SF1">
    <property type="entry name" value="SEPTUM SITE-DETERMINING PROTEIN MINC"/>
    <property type="match status" value="1"/>
</dbReference>
<dbReference type="EMBL" id="WJNH01000018">
    <property type="protein sequence ID" value="MRG88223.1"/>
    <property type="molecule type" value="Genomic_DNA"/>
</dbReference>
<dbReference type="RefSeq" id="WP_323742106.1">
    <property type="nucleotide sequence ID" value="NZ_WJNH01000018.1"/>
</dbReference>
<dbReference type="InterPro" id="IPR055219">
    <property type="entry name" value="MinC_N_1"/>
</dbReference>
<name>A0A6G1XB31_9BACI</name>
<sequence length="228" mass="25506">MNNNKQAITIKGTKDGLTFIIDETCSFDQILKELETKLSSSVVDKDHPMVKVNIHLGNRYLTKEMKDDFLQIVRSKNNLIINEITSNVITKHEAKEWQKDLEVSTITRMVRAGQTVHVQGDLLLVGDVNPGGSVSATGNIYILGRLNGIAHAGLEGDRQAVVVAAYMNPTQLRIADLLSRSPDFATEGVYMECAYVDEEHDKILIDRIQMLSNLRPNLRSMERRISNG</sequence>
<protein>
    <recommendedName>
        <fullName evidence="6">Probable septum site-determining protein MinC</fullName>
    </recommendedName>
</protein>
<evidence type="ECO:0000256" key="4">
    <source>
        <dbReference type="ARBA" id="ARBA00023306"/>
    </source>
</evidence>
<feature type="domain" description="Septum formation inhibitor MinC C-terminal" evidence="7">
    <location>
        <begin position="106"/>
        <end position="205"/>
    </location>
</feature>
<keyword evidence="2 6" id="KW-0132">Cell division</keyword>
<dbReference type="GO" id="GO:0000902">
    <property type="term" value="P:cell morphogenesis"/>
    <property type="evidence" value="ECO:0007669"/>
    <property type="project" value="InterPro"/>
</dbReference>
<accession>A0A6G1XB31</accession>
<keyword evidence="10" id="KW-1185">Reference proteome</keyword>
<comment type="function">
    <text evidence="6">Cell division inhibitor that blocks the formation of polar Z ring septums. Rapidly oscillates between the poles of the cell to destabilize FtsZ filaments that have formed before they mature into polar Z rings. Prevents FtsZ polymerization.</text>
</comment>
<dbReference type="InterPro" id="IPR016098">
    <property type="entry name" value="CAP/MinC_C"/>
</dbReference>
<evidence type="ECO:0000259" key="8">
    <source>
        <dbReference type="Pfam" id="PF22642"/>
    </source>
</evidence>
<proteinExistence type="inferred from homology"/>
<dbReference type="NCBIfam" id="TIGR01222">
    <property type="entry name" value="minC"/>
    <property type="match status" value="1"/>
</dbReference>
<evidence type="ECO:0000256" key="3">
    <source>
        <dbReference type="ARBA" id="ARBA00023210"/>
    </source>
</evidence>
<gene>
    <name evidence="6 9" type="primary">minC</name>
    <name evidence="9" type="ORF">GH754_18365</name>
</gene>
<reference evidence="9 10" key="1">
    <citation type="submission" date="2019-11" db="EMBL/GenBank/DDBJ databases">
        <authorList>
            <person name="Li J."/>
        </authorList>
    </citation>
    <scope>NUCLEOTIDE SEQUENCE [LARGE SCALE GENOMIC DNA]</scope>
    <source>
        <strain evidence="9 10">J4</strain>
    </source>
</reference>
<comment type="similarity">
    <text evidence="1 6">Belongs to the MinC family.</text>
</comment>
<dbReference type="PANTHER" id="PTHR34108">
    <property type="entry name" value="SEPTUM SITE-DETERMINING PROTEIN MINC"/>
    <property type="match status" value="1"/>
</dbReference>
<evidence type="ECO:0000259" key="7">
    <source>
        <dbReference type="Pfam" id="PF03775"/>
    </source>
</evidence>
<evidence type="ECO:0000256" key="6">
    <source>
        <dbReference type="HAMAP-Rule" id="MF_00267"/>
    </source>
</evidence>
<dbReference type="GO" id="GO:1901891">
    <property type="term" value="P:regulation of cell septum assembly"/>
    <property type="evidence" value="ECO:0007669"/>
    <property type="project" value="InterPro"/>
</dbReference>
<dbReference type="Gene3D" id="2.160.20.70">
    <property type="match status" value="1"/>
</dbReference>
<evidence type="ECO:0000313" key="10">
    <source>
        <dbReference type="Proteomes" id="UP000480185"/>
    </source>
</evidence>
<keyword evidence="4 6" id="KW-0131">Cell cycle</keyword>
<keyword evidence="3 6" id="KW-0717">Septation</keyword>
<evidence type="ECO:0000256" key="2">
    <source>
        <dbReference type="ARBA" id="ARBA00022618"/>
    </source>
</evidence>
<dbReference type="Gene3D" id="3.30.160.540">
    <property type="match status" value="1"/>
</dbReference>
<dbReference type="SUPFAM" id="SSF63848">
    <property type="entry name" value="Cell-division inhibitor MinC, C-terminal domain"/>
    <property type="match status" value="1"/>
</dbReference>
<dbReference type="InterPro" id="IPR013033">
    <property type="entry name" value="MinC"/>
</dbReference>
<dbReference type="Pfam" id="PF03775">
    <property type="entry name" value="MinC_C"/>
    <property type="match status" value="1"/>
</dbReference>
<evidence type="ECO:0000256" key="5">
    <source>
        <dbReference type="ARBA" id="ARBA00046874"/>
    </source>
</evidence>
<dbReference type="GO" id="GO:0000917">
    <property type="term" value="P:division septum assembly"/>
    <property type="evidence" value="ECO:0007669"/>
    <property type="project" value="UniProtKB-KW"/>
</dbReference>
<feature type="domain" description="Septum site-determining protein MinC N-terminal" evidence="8">
    <location>
        <begin position="8"/>
        <end position="84"/>
    </location>
</feature>
<evidence type="ECO:0000256" key="1">
    <source>
        <dbReference type="ARBA" id="ARBA00006291"/>
    </source>
</evidence>
<dbReference type="InterPro" id="IPR036145">
    <property type="entry name" value="MinC_C_sf"/>
</dbReference>
<organism evidence="9 10">
    <name type="scientific">Salinibacillus xinjiangensis</name>
    <dbReference type="NCBI Taxonomy" id="1229268"/>
    <lineage>
        <taxon>Bacteria</taxon>
        <taxon>Bacillati</taxon>
        <taxon>Bacillota</taxon>
        <taxon>Bacilli</taxon>
        <taxon>Bacillales</taxon>
        <taxon>Bacillaceae</taxon>
        <taxon>Salinibacillus</taxon>
    </lineage>
</organism>
<dbReference type="HAMAP" id="MF_00267">
    <property type="entry name" value="MinC"/>
    <property type="match status" value="1"/>
</dbReference>
<comment type="subunit">
    <text evidence="5 6">Interacts with MinD and FtsZ.</text>
</comment>
<dbReference type="InterPro" id="IPR005526">
    <property type="entry name" value="Septum_form_inhib_MinC_C"/>
</dbReference>
<dbReference type="Proteomes" id="UP000480185">
    <property type="component" value="Unassembled WGS sequence"/>
</dbReference>
<dbReference type="AlphaFoldDB" id="A0A6G1XB31"/>